<evidence type="ECO:0000313" key="2">
    <source>
        <dbReference type="Proteomes" id="UP000765509"/>
    </source>
</evidence>
<dbReference type="AlphaFoldDB" id="A0A9Q3BDN0"/>
<protein>
    <submittedName>
        <fullName evidence="1">Uncharacterized protein</fullName>
    </submittedName>
</protein>
<gene>
    <name evidence="1" type="ORF">O181_003069</name>
</gene>
<sequence length="105" mass="11922">MPEGAQPLDHLAPFLATSHKRPLWPQNLNWTNLAFVLVPSSNHQRTSDTFSQVLPLKKREGLIPGPSPQEKGRTFPIIGPKGCRNLEWGIYGLRYHYAPFFSEVQ</sequence>
<proteinExistence type="predicted"/>
<accession>A0A9Q3BDN0</accession>
<evidence type="ECO:0000313" key="1">
    <source>
        <dbReference type="EMBL" id="MBW0463354.1"/>
    </source>
</evidence>
<comment type="caution">
    <text evidence="1">The sequence shown here is derived from an EMBL/GenBank/DDBJ whole genome shotgun (WGS) entry which is preliminary data.</text>
</comment>
<dbReference type="Proteomes" id="UP000765509">
    <property type="component" value="Unassembled WGS sequence"/>
</dbReference>
<name>A0A9Q3BDN0_9BASI</name>
<reference evidence="1" key="1">
    <citation type="submission" date="2021-03" db="EMBL/GenBank/DDBJ databases">
        <title>Draft genome sequence of rust myrtle Austropuccinia psidii MF-1, a brazilian biotype.</title>
        <authorList>
            <person name="Quecine M.C."/>
            <person name="Pachon D.M.R."/>
            <person name="Bonatelli M.L."/>
            <person name="Correr F.H."/>
            <person name="Franceschini L.M."/>
            <person name="Leite T.F."/>
            <person name="Margarido G.R.A."/>
            <person name="Almeida C.A."/>
            <person name="Ferrarezi J.A."/>
            <person name="Labate C.A."/>
        </authorList>
    </citation>
    <scope>NUCLEOTIDE SEQUENCE</scope>
    <source>
        <strain evidence="1">MF-1</strain>
    </source>
</reference>
<dbReference type="EMBL" id="AVOT02000531">
    <property type="protein sequence ID" value="MBW0463354.1"/>
    <property type="molecule type" value="Genomic_DNA"/>
</dbReference>
<organism evidence="1 2">
    <name type="scientific">Austropuccinia psidii MF-1</name>
    <dbReference type="NCBI Taxonomy" id="1389203"/>
    <lineage>
        <taxon>Eukaryota</taxon>
        <taxon>Fungi</taxon>
        <taxon>Dikarya</taxon>
        <taxon>Basidiomycota</taxon>
        <taxon>Pucciniomycotina</taxon>
        <taxon>Pucciniomycetes</taxon>
        <taxon>Pucciniales</taxon>
        <taxon>Sphaerophragmiaceae</taxon>
        <taxon>Austropuccinia</taxon>
    </lineage>
</organism>
<keyword evidence="2" id="KW-1185">Reference proteome</keyword>